<evidence type="ECO:0000256" key="4">
    <source>
        <dbReference type="ARBA" id="ARBA00023163"/>
    </source>
</evidence>
<name>A0A6F9DSQ4_9ASCI</name>
<dbReference type="Pfam" id="PF12336">
    <property type="entry name" value="SOXp"/>
    <property type="match status" value="1"/>
</dbReference>
<dbReference type="GO" id="GO:0007420">
    <property type="term" value="P:brain development"/>
    <property type="evidence" value="ECO:0007669"/>
    <property type="project" value="TreeGrafter"/>
</dbReference>
<dbReference type="AlphaFoldDB" id="A0A6F9DSQ4"/>
<sequence length="415" mass="44655">MLAVDSAQAASWMPVPYPSSGMVPSNPHLPPPPMASSGVPSSMTGDIKPYITDSMGIAGQMTHLSPPVSHHHNPGQNQNNNNSSANSKAAQEQRVKRPMNAFMVWSRGQRRKMAQENPKMHNSEISKRLGAEWKTLSDTDKRPFIDEAKRLRALHMKEHPDYKYRPRRKNKPILKKDKFQMGPGVGMMQGSNPAGLPGSNRSHISPGPIDYSQLNSYYNHQMIGSEPQMSPYGSSAPHSFPSHPGIANGAAASQRYEPMSMYYPAYSAAPAALPSMSSLTSQHNGYAQAPYSVGTSPAYSLAQPHTPTNSIHSITGSHHSSSGVHSPANTSPGASSVTSAPPSSGGSPSHQSMLPPAGSHHALHQMYVQHMNENQNAALANDPESPGMRLQSTSHYQAATSVGHVPMAMHMPQSM</sequence>
<dbReference type="InterPro" id="IPR036910">
    <property type="entry name" value="HMG_box_dom_sf"/>
</dbReference>
<dbReference type="GO" id="GO:0030182">
    <property type="term" value="P:neuron differentiation"/>
    <property type="evidence" value="ECO:0007669"/>
    <property type="project" value="TreeGrafter"/>
</dbReference>
<dbReference type="EMBL" id="LR790625">
    <property type="protein sequence ID" value="CAB3266487.1"/>
    <property type="molecule type" value="mRNA"/>
</dbReference>
<gene>
    <name evidence="9" type="primary">Sox1</name>
    <name evidence="9" type="synonym">2</name>
    <name evidence="9" type="synonym">3</name>
</gene>
<accession>A0A6F9DSQ4</accession>
<feature type="compositionally biased region" description="Low complexity" evidence="7">
    <location>
        <begin position="76"/>
        <end position="90"/>
    </location>
</feature>
<feature type="compositionally biased region" description="Polar residues" evidence="7">
    <location>
        <begin position="298"/>
        <end position="309"/>
    </location>
</feature>
<keyword evidence="2" id="KW-0805">Transcription regulation</keyword>
<dbReference type="PANTHER" id="PTHR10270:SF324">
    <property type="entry name" value="SOX DOMAIN-CONTAINING PROTEIN DICHAETE-RELATED"/>
    <property type="match status" value="1"/>
</dbReference>
<organism evidence="9">
    <name type="scientific">Phallusia mammillata</name>
    <dbReference type="NCBI Taxonomy" id="59560"/>
    <lineage>
        <taxon>Eukaryota</taxon>
        <taxon>Metazoa</taxon>
        <taxon>Chordata</taxon>
        <taxon>Tunicata</taxon>
        <taxon>Ascidiacea</taxon>
        <taxon>Phlebobranchia</taxon>
        <taxon>Ascidiidae</taxon>
        <taxon>Phallusia</taxon>
    </lineage>
</organism>
<evidence type="ECO:0000259" key="8">
    <source>
        <dbReference type="PROSITE" id="PS50118"/>
    </source>
</evidence>
<proteinExistence type="evidence at transcript level"/>
<evidence type="ECO:0000256" key="6">
    <source>
        <dbReference type="PROSITE-ProRule" id="PRU00267"/>
    </source>
</evidence>
<dbReference type="GO" id="GO:0000122">
    <property type="term" value="P:negative regulation of transcription by RNA polymerase II"/>
    <property type="evidence" value="ECO:0007669"/>
    <property type="project" value="TreeGrafter"/>
</dbReference>
<dbReference type="SMART" id="SM00398">
    <property type="entry name" value="HMG"/>
    <property type="match status" value="1"/>
</dbReference>
<dbReference type="Gene3D" id="1.10.30.10">
    <property type="entry name" value="High mobility group box domain"/>
    <property type="match status" value="1"/>
</dbReference>
<dbReference type="CDD" id="cd01388">
    <property type="entry name" value="HMG-box_SoxB"/>
    <property type="match status" value="1"/>
</dbReference>
<evidence type="ECO:0000256" key="5">
    <source>
        <dbReference type="ARBA" id="ARBA00023242"/>
    </source>
</evidence>
<keyword evidence="3 6" id="KW-0238">DNA-binding</keyword>
<keyword evidence="5 6" id="KW-0539">Nucleus</keyword>
<keyword evidence="4" id="KW-0804">Transcription</keyword>
<feature type="region of interest" description="Disordered" evidence="7">
    <location>
        <begin position="298"/>
        <end position="358"/>
    </location>
</feature>
<dbReference type="PANTHER" id="PTHR10270">
    <property type="entry name" value="SOX TRANSCRIPTION FACTOR"/>
    <property type="match status" value="1"/>
</dbReference>
<evidence type="ECO:0000256" key="7">
    <source>
        <dbReference type="SAM" id="MobiDB-lite"/>
    </source>
</evidence>
<evidence type="ECO:0000313" key="9">
    <source>
        <dbReference type="EMBL" id="CAB3266487.1"/>
    </source>
</evidence>
<dbReference type="GO" id="GO:0000978">
    <property type="term" value="F:RNA polymerase II cis-regulatory region sequence-specific DNA binding"/>
    <property type="evidence" value="ECO:0007669"/>
    <property type="project" value="TreeGrafter"/>
</dbReference>
<reference evidence="9" key="1">
    <citation type="submission" date="2020-04" db="EMBL/GenBank/DDBJ databases">
        <authorList>
            <person name="Neveu A P."/>
        </authorList>
    </citation>
    <scope>NUCLEOTIDE SEQUENCE</scope>
    <source>
        <tissue evidence="9">Whole embryo</tissue>
    </source>
</reference>
<evidence type="ECO:0000256" key="1">
    <source>
        <dbReference type="ARBA" id="ARBA00004123"/>
    </source>
</evidence>
<dbReference type="FunFam" id="1.10.30.10:FF:000002">
    <property type="entry name" value="transcription factor Sox-2"/>
    <property type="match status" value="1"/>
</dbReference>
<dbReference type="InterPro" id="IPR022097">
    <property type="entry name" value="SOX_fam"/>
</dbReference>
<dbReference type="PROSITE" id="PS50118">
    <property type="entry name" value="HMG_BOX_2"/>
    <property type="match status" value="1"/>
</dbReference>
<feature type="compositionally biased region" description="Low complexity" evidence="7">
    <location>
        <begin position="310"/>
        <end position="349"/>
    </location>
</feature>
<comment type="subcellular location">
    <subcellularLocation>
        <location evidence="1">Nucleus</location>
    </subcellularLocation>
</comment>
<dbReference type="Pfam" id="PF00505">
    <property type="entry name" value="HMG_box"/>
    <property type="match status" value="1"/>
</dbReference>
<evidence type="ECO:0000256" key="3">
    <source>
        <dbReference type="ARBA" id="ARBA00023125"/>
    </source>
</evidence>
<dbReference type="SUPFAM" id="SSF47095">
    <property type="entry name" value="HMG-box"/>
    <property type="match status" value="1"/>
</dbReference>
<dbReference type="GO" id="GO:0001228">
    <property type="term" value="F:DNA-binding transcription activator activity, RNA polymerase II-specific"/>
    <property type="evidence" value="ECO:0007669"/>
    <property type="project" value="TreeGrafter"/>
</dbReference>
<feature type="domain" description="HMG box" evidence="8">
    <location>
        <begin position="95"/>
        <end position="163"/>
    </location>
</feature>
<dbReference type="GO" id="GO:0005634">
    <property type="term" value="C:nucleus"/>
    <property type="evidence" value="ECO:0007669"/>
    <property type="project" value="UniProtKB-SubCell"/>
</dbReference>
<protein>
    <submittedName>
        <fullName evidence="9">HMG transcription factor SoxB1</fullName>
    </submittedName>
</protein>
<dbReference type="InterPro" id="IPR009071">
    <property type="entry name" value="HMG_box_dom"/>
</dbReference>
<evidence type="ECO:0000256" key="2">
    <source>
        <dbReference type="ARBA" id="ARBA00023015"/>
    </source>
</evidence>
<feature type="region of interest" description="Disordered" evidence="7">
    <location>
        <begin position="60"/>
        <end position="95"/>
    </location>
</feature>
<feature type="DNA-binding region" description="HMG box" evidence="6">
    <location>
        <begin position="95"/>
        <end position="163"/>
    </location>
</feature>
<dbReference type="InterPro" id="IPR050140">
    <property type="entry name" value="SRY-related_HMG-box_TF-like"/>
</dbReference>